<dbReference type="AlphaFoldDB" id="A0A5B9E5Y9"/>
<reference evidence="3 4" key="1">
    <citation type="submission" date="2019-08" db="EMBL/GenBank/DDBJ databases">
        <title>Complete genome sequence of Terriglobus albidus strain ORNL.</title>
        <authorList>
            <person name="Podar M."/>
        </authorList>
    </citation>
    <scope>NUCLEOTIDE SEQUENCE [LARGE SCALE GENOMIC DNA]</scope>
    <source>
        <strain evidence="3 4">ORNL</strain>
    </source>
</reference>
<dbReference type="InterPro" id="IPR050282">
    <property type="entry name" value="Cycloisomerase_2"/>
</dbReference>
<dbReference type="SUPFAM" id="SSF63829">
    <property type="entry name" value="Calcium-dependent phosphotriesterase"/>
    <property type="match status" value="1"/>
</dbReference>
<name>A0A5B9E5Y9_9BACT</name>
<dbReference type="InterPro" id="IPR015943">
    <property type="entry name" value="WD40/YVTN_repeat-like_dom_sf"/>
</dbReference>
<evidence type="ECO:0000313" key="3">
    <source>
        <dbReference type="EMBL" id="QEE27662.1"/>
    </source>
</evidence>
<dbReference type="EMBL" id="CP042806">
    <property type="protein sequence ID" value="QEE27662.1"/>
    <property type="molecule type" value="Genomic_DNA"/>
</dbReference>
<evidence type="ECO:0000256" key="2">
    <source>
        <dbReference type="ARBA" id="ARBA00022526"/>
    </source>
</evidence>
<keyword evidence="2" id="KW-0119">Carbohydrate metabolism</keyword>
<organism evidence="3 4">
    <name type="scientific">Terriglobus albidus</name>
    <dbReference type="NCBI Taxonomy" id="1592106"/>
    <lineage>
        <taxon>Bacteria</taxon>
        <taxon>Pseudomonadati</taxon>
        <taxon>Acidobacteriota</taxon>
        <taxon>Terriglobia</taxon>
        <taxon>Terriglobales</taxon>
        <taxon>Acidobacteriaceae</taxon>
        <taxon>Terriglobus</taxon>
    </lineage>
</organism>
<dbReference type="GO" id="GO:0017057">
    <property type="term" value="F:6-phosphogluconolactonase activity"/>
    <property type="evidence" value="ECO:0007669"/>
    <property type="project" value="TreeGrafter"/>
</dbReference>
<dbReference type="PANTHER" id="PTHR30344">
    <property type="entry name" value="6-PHOSPHOGLUCONOLACTONASE-RELATED"/>
    <property type="match status" value="1"/>
</dbReference>
<accession>A0A5B9E5Y9</accession>
<keyword evidence="2" id="KW-0313">Glucose metabolism</keyword>
<dbReference type="Gene3D" id="2.130.10.10">
    <property type="entry name" value="YVTN repeat-like/Quinoprotein amine dehydrogenase"/>
    <property type="match status" value="2"/>
</dbReference>
<dbReference type="InterPro" id="IPR019405">
    <property type="entry name" value="Lactonase_7-beta_prop"/>
</dbReference>
<sequence length="372" mass="36979">MVSVLRLRRALRFFVVLPIVLLAGCGDFFPPINGGGSSSGSDIVYVANASSTSVTAYAMSTGALVAVSGSPYTLSFTPTAIAVTPANTFVYVAGSGVVYVYSIGTGGVLTAANNGAAVANGNVVSMDISPDGKWLFTLDADGTTIEEYSINTSTGILTAASGALYTFGAGTTPVPKAIKVAPNGNYVIVALGTAGEIVYGFNTSTGAMSESQRLSAPGSTSDNAIAMDKNTAYLFIARSGNSAGLGVYTIGTGGALTIVSGSPFATSGQSTSVVVDNTATYVYVGNQGDGTISGFTIGTGGALTALSGSPYSAGKTMTALAADSTGKYILAAANGGSPDLGMYAFDSSTAGRIYTVSSTTTAYGPVAVAVTH</sequence>
<evidence type="ECO:0000256" key="1">
    <source>
        <dbReference type="ARBA" id="ARBA00005564"/>
    </source>
</evidence>
<comment type="similarity">
    <text evidence="1">Belongs to the cycloisomerase 2 family.</text>
</comment>
<proteinExistence type="inferred from homology"/>
<dbReference type="GO" id="GO:0006006">
    <property type="term" value="P:glucose metabolic process"/>
    <property type="evidence" value="ECO:0007669"/>
    <property type="project" value="UniProtKB-KW"/>
</dbReference>
<dbReference type="Pfam" id="PF10282">
    <property type="entry name" value="Lactonase"/>
    <property type="match status" value="2"/>
</dbReference>
<protein>
    <submittedName>
        <fullName evidence="3">Beta-propeller fold lactonase family protein</fullName>
    </submittedName>
</protein>
<keyword evidence="4" id="KW-1185">Reference proteome</keyword>
<gene>
    <name evidence="3" type="ORF">FTW19_06420</name>
</gene>
<dbReference type="PROSITE" id="PS51257">
    <property type="entry name" value="PROKAR_LIPOPROTEIN"/>
    <property type="match status" value="1"/>
</dbReference>
<dbReference type="OrthoDB" id="9798862at2"/>
<dbReference type="Proteomes" id="UP000321820">
    <property type="component" value="Chromosome"/>
</dbReference>
<dbReference type="KEGG" id="talb:FTW19_06420"/>
<evidence type="ECO:0000313" key="4">
    <source>
        <dbReference type="Proteomes" id="UP000321820"/>
    </source>
</evidence>
<dbReference type="PANTHER" id="PTHR30344:SF1">
    <property type="entry name" value="6-PHOSPHOGLUCONOLACTONASE"/>
    <property type="match status" value="1"/>
</dbReference>